<comment type="caution">
    <text evidence="1">The sequence shown here is derived from an EMBL/GenBank/DDBJ whole genome shotgun (WGS) entry which is preliminary data.</text>
</comment>
<accession>M3FSM6</accession>
<gene>
    <name evidence="1" type="ORF">LEP1GSC188_4570</name>
</gene>
<dbReference type="EMBL" id="AHOR02000014">
    <property type="protein sequence ID" value="EMF83292.1"/>
    <property type="molecule type" value="Genomic_DNA"/>
</dbReference>
<reference evidence="1 2" key="1">
    <citation type="submission" date="2013-01" db="EMBL/GenBank/DDBJ databases">
        <authorList>
            <person name="Harkins D.M."/>
            <person name="Durkin A.S."/>
            <person name="Brinkac L.M."/>
            <person name="Haft D.H."/>
            <person name="Selengut J.D."/>
            <person name="Sanka R."/>
            <person name="DePew J."/>
            <person name="Purushe J."/>
            <person name="Tulsiani S.M."/>
            <person name="Graham G.C."/>
            <person name="Burns M.-A."/>
            <person name="Dohnt M.F."/>
            <person name="Smythe L.D."/>
            <person name="McKay D.B."/>
            <person name="Craig S.B."/>
            <person name="Vinetz J.M."/>
            <person name="Sutton G.G."/>
            <person name="Nierman W.C."/>
            <person name="Fouts D.E."/>
        </authorList>
    </citation>
    <scope>NUCLEOTIDE SEQUENCE [LARGE SCALE GENOMIC DNA]</scope>
    <source>
        <strain evidence="1 2">LT2116</strain>
    </source>
</reference>
<evidence type="ECO:0000313" key="2">
    <source>
        <dbReference type="Proteomes" id="UP000011770"/>
    </source>
</evidence>
<evidence type="ECO:0000313" key="1">
    <source>
        <dbReference type="EMBL" id="EMF83292.1"/>
    </source>
</evidence>
<name>M3FSM6_9LEPT</name>
<organism evidence="1 2">
    <name type="scientific">Leptospira weilii serovar Topaz str. LT2116</name>
    <dbReference type="NCBI Taxonomy" id="1088540"/>
    <lineage>
        <taxon>Bacteria</taxon>
        <taxon>Pseudomonadati</taxon>
        <taxon>Spirochaetota</taxon>
        <taxon>Spirochaetia</taxon>
        <taxon>Leptospirales</taxon>
        <taxon>Leptospiraceae</taxon>
        <taxon>Leptospira</taxon>
    </lineage>
</organism>
<sequence length="46" mass="5686">MKLVLKHQKNISKRSRKFLKIREFHRLGRIESLYRSCAIFSRRLKL</sequence>
<protein>
    <submittedName>
        <fullName evidence="1">Uncharacterized protein</fullName>
    </submittedName>
</protein>
<dbReference type="AlphaFoldDB" id="M3FSM6"/>
<dbReference type="Proteomes" id="UP000011770">
    <property type="component" value="Unassembled WGS sequence"/>
</dbReference>
<proteinExistence type="predicted"/>